<accession>A0AC35FSG8</accession>
<protein>
    <submittedName>
        <fullName evidence="2">C-type lectin domain-containing protein</fullName>
    </submittedName>
</protein>
<dbReference type="Proteomes" id="UP000887580">
    <property type="component" value="Unplaced"/>
</dbReference>
<organism evidence="1 2">
    <name type="scientific">Panagrolaimus sp. PS1159</name>
    <dbReference type="NCBI Taxonomy" id="55785"/>
    <lineage>
        <taxon>Eukaryota</taxon>
        <taxon>Metazoa</taxon>
        <taxon>Ecdysozoa</taxon>
        <taxon>Nematoda</taxon>
        <taxon>Chromadorea</taxon>
        <taxon>Rhabditida</taxon>
        <taxon>Tylenchina</taxon>
        <taxon>Panagrolaimomorpha</taxon>
        <taxon>Panagrolaimoidea</taxon>
        <taxon>Panagrolaimidae</taxon>
        <taxon>Panagrolaimus</taxon>
    </lineage>
</organism>
<reference evidence="2" key="1">
    <citation type="submission" date="2022-11" db="UniProtKB">
        <authorList>
            <consortium name="WormBaseParasite"/>
        </authorList>
    </citation>
    <scope>IDENTIFICATION</scope>
</reference>
<proteinExistence type="predicted"/>
<evidence type="ECO:0000313" key="2">
    <source>
        <dbReference type="WBParaSite" id="PS1159_v2.g19942.t1"/>
    </source>
</evidence>
<name>A0AC35FSG8_9BILA</name>
<sequence>MFLTQEASVQFTETIVDSVWIGAISSFTNQKEGKTRCQKLGVDLPSFHDVCEFYVLQAFVITAMRQIWIGLQSTDNSNTWTWSDGSNPNYLPWYKKNGFPLTMDISCGMVNLSFITNHDCNSKAWVICKRPSY</sequence>
<evidence type="ECO:0000313" key="1">
    <source>
        <dbReference type="Proteomes" id="UP000887580"/>
    </source>
</evidence>
<dbReference type="WBParaSite" id="PS1159_v2.g19942.t1">
    <property type="protein sequence ID" value="PS1159_v2.g19942.t1"/>
    <property type="gene ID" value="PS1159_v2.g19942"/>
</dbReference>